<dbReference type="PANTHER" id="PTHR31681:SF3">
    <property type="entry name" value="OS04G0690100 PROTEIN"/>
    <property type="match status" value="1"/>
</dbReference>
<dbReference type="AlphaFoldDB" id="A0AB40CF72"/>
<dbReference type="PROSITE" id="PS50157">
    <property type="entry name" value="ZINC_FINGER_C2H2_2"/>
    <property type="match status" value="1"/>
</dbReference>
<keyword evidence="1" id="KW-0863">Zinc-finger</keyword>
<dbReference type="Proteomes" id="UP001515500">
    <property type="component" value="Chromosome 14"/>
</dbReference>
<evidence type="ECO:0000313" key="4">
    <source>
        <dbReference type="Proteomes" id="UP001515500"/>
    </source>
</evidence>
<keyword evidence="4" id="KW-1185">Reference proteome</keyword>
<keyword evidence="1" id="KW-0479">Metal-binding</keyword>
<feature type="compositionally biased region" description="Basic residues" evidence="2">
    <location>
        <begin position="7"/>
        <end position="22"/>
    </location>
</feature>
<evidence type="ECO:0000256" key="1">
    <source>
        <dbReference type="PROSITE-ProRule" id="PRU00042"/>
    </source>
</evidence>
<evidence type="ECO:0000256" key="2">
    <source>
        <dbReference type="SAM" id="MobiDB-lite"/>
    </source>
</evidence>
<keyword evidence="1" id="KW-0862">Zinc</keyword>
<protein>
    <submittedName>
        <fullName evidence="5">Uncharacterized protein LOC120275277</fullName>
    </submittedName>
</protein>
<dbReference type="SUPFAM" id="SSF56399">
    <property type="entry name" value="ADP-ribosylation"/>
    <property type="match status" value="1"/>
</dbReference>
<dbReference type="PANTHER" id="PTHR31681">
    <property type="entry name" value="C2H2-LIKE ZINC FINGER PROTEIN"/>
    <property type="match status" value="1"/>
</dbReference>
<dbReference type="Gene3D" id="3.90.228.10">
    <property type="match status" value="1"/>
</dbReference>
<dbReference type="GO" id="GO:0008270">
    <property type="term" value="F:zinc ion binding"/>
    <property type="evidence" value="ECO:0007669"/>
    <property type="project" value="UniProtKB-KW"/>
</dbReference>
<dbReference type="GeneID" id="120275277"/>
<feature type="compositionally biased region" description="Low complexity" evidence="2">
    <location>
        <begin position="50"/>
        <end position="61"/>
    </location>
</feature>
<feature type="region of interest" description="Disordered" evidence="2">
    <location>
        <begin position="1"/>
        <end position="68"/>
    </location>
</feature>
<sequence length="395" mass="43796">MAESKKPRPQMKKPQQKTRKKSHLESQNPSPPPKITLRSFFSCKHHHQSNPNNNNTNNKNNNKNKKRCRRMKCSGSLCSFKENSMGTQTQRIARAQVDAASAAKKRVAMKAAPLTEINGVVVAPSFNSCSSIGGSFKGMHLGRFSGCYECHMVVDPLNGMSKVPSLRSVVCPFPDCGEIFMKSESLELHQAVRHAVSELGPEDTSRNIVEIIFQSSWLKKETPVCKIERILKVQNTPKTISKFEDYRDSIKSKANKLAKKHPRCIADGNELLRFHCTTMKCSLGLNGSTNLCDSIPHCSVCGIIRDGFKTDELGMITTMATSGRAHDIARISSIDDKRVMLVCRVIAGRVIKNQDNTEECDSVANVAGVYSNLDELSVFNPKAILPCFVVIYTGF</sequence>
<feature type="domain" description="C2H2-type" evidence="3">
    <location>
        <begin position="169"/>
        <end position="199"/>
    </location>
</feature>
<name>A0AB40CF72_DIOCR</name>
<dbReference type="InterPro" id="IPR013087">
    <property type="entry name" value="Znf_C2H2_type"/>
</dbReference>
<gene>
    <name evidence="5" type="primary">LOC120275277</name>
</gene>
<evidence type="ECO:0000259" key="3">
    <source>
        <dbReference type="PROSITE" id="PS50157"/>
    </source>
</evidence>
<reference evidence="5" key="1">
    <citation type="submission" date="2025-08" db="UniProtKB">
        <authorList>
            <consortium name="RefSeq"/>
        </authorList>
    </citation>
    <scope>IDENTIFICATION</scope>
</reference>
<organism evidence="4 5">
    <name type="scientific">Dioscorea cayennensis subsp. rotundata</name>
    <name type="common">White Guinea yam</name>
    <name type="synonym">Dioscorea rotundata</name>
    <dbReference type="NCBI Taxonomy" id="55577"/>
    <lineage>
        <taxon>Eukaryota</taxon>
        <taxon>Viridiplantae</taxon>
        <taxon>Streptophyta</taxon>
        <taxon>Embryophyta</taxon>
        <taxon>Tracheophyta</taxon>
        <taxon>Spermatophyta</taxon>
        <taxon>Magnoliopsida</taxon>
        <taxon>Liliopsida</taxon>
        <taxon>Dioscoreales</taxon>
        <taxon>Dioscoreaceae</taxon>
        <taxon>Dioscorea</taxon>
    </lineage>
</organism>
<dbReference type="PROSITE" id="PS00028">
    <property type="entry name" value="ZINC_FINGER_C2H2_1"/>
    <property type="match status" value="1"/>
</dbReference>
<accession>A0AB40CF72</accession>
<dbReference type="RefSeq" id="XP_039137743.1">
    <property type="nucleotide sequence ID" value="XM_039281809.1"/>
</dbReference>
<proteinExistence type="predicted"/>
<evidence type="ECO:0000313" key="5">
    <source>
        <dbReference type="RefSeq" id="XP_039137743.1"/>
    </source>
</evidence>